<dbReference type="GeneID" id="90449525"/>
<evidence type="ECO:0000313" key="3">
    <source>
        <dbReference type="Proteomes" id="UP001492541"/>
    </source>
</evidence>
<dbReference type="EMBL" id="CP087714">
    <property type="protein sequence ID" value="XAT63102.1"/>
    <property type="molecule type" value="Genomic_DNA"/>
</dbReference>
<keyword evidence="3" id="KW-1185">Reference proteome</keyword>
<name>A0ABZ3H3T8_GEOAI</name>
<protein>
    <submittedName>
        <fullName evidence="2">Uncharacterized protein</fullName>
    </submittedName>
</protein>
<proteinExistence type="predicted"/>
<feature type="region of interest" description="Disordered" evidence="1">
    <location>
        <begin position="1"/>
        <end position="32"/>
    </location>
</feature>
<evidence type="ECO:0000313" key="2">
    <source>
        <dbReference type="EMBL" id="XAT63102.1"/>
    </source>
</evidence>
<feature type="compositionally biased region" description="Basic and acidic residues" evidence="1">
    <location>
        <begin position="1"/>
        <end position="21"/>
    </location>
</feature>
<dbReference type="RefSeq" id="WP_346297607.1">
    <property type="nucleotide sequence ID" value="NZ_CP087714.1"/>
</dbReference>
<organism evidence="2 3">
    <name type="scientific">Geoglobus acetivorans</name>
    <dbReference type="NCBI Taxonomy" id="565033"/>
    <lineage>
        <taxon>Archaea</taxon>
        <taxon>Methanobacteriati</taxon>
        <taxon>Methanobacteriota</taxon>
        <taxon>Archaeoglobi</taxon>
        <taxon>Archaeoglobales</taxon>
        <taxon>Archaeoglobaceae</taxon>
        <taxon>Geoglobus</taxon>
    </lineage>
</organism>
<reference evidence="2 3" key="1">
    <citation type="submission" date="2021-11" db="EMBL/GenBank/DDBJ databases">
        <title>Whole genome of Geoglobus acetivorans.</title>
        <authorList>
            <person name="Liu D."/>
        </authorList>
    </citation>
    <scope>NUCLEOTIDE SEQUENCE [LARGE SCALE GENOMIC DNA]</scope>
    <source>
        <strain evidence="2 3">SBH6</strain>
    </source>
</reference>
<gene>
    <name evidence="2" type="ORF">LPQ35_07510</name>
</gene>
<evidence type="ECO:0000256" key="1">
    <source>
        <dbReference type="SAM" id="MobiDB-lite"/>
    </source>
</evidence>
<sequence>MVKDVVERHFDEEERPQDRQTPHCRAGGTGIMKLPRGLDGDKLAKTSLNFSRITFWSF</sequence>
<dbReference type="Proteomes" id="UP001492541">
    <property type="component" value="Chromosome"/>
</dbReference>
<accession>A0ABZ3H3T8</accession>